<dbReference type="Gene3D" id="1.20.1260.10">
    <property type="match status" value="1"/>
</dbReference>
<dbReference type="NCBIfam" id="TIGR02284">
    <property type="entry name" value="PA2169 family four-helix-bundle protein"/>
    <property type="match status" value="1"/>
</dbReference>
<reference evidence="2 3" key="1">
    <citation type="submission" date="2024-04" db="EMBL/GenBank/DDBJ databases">
        <title>WGS of bacteria from Torrens River.</title>
        <authorList>
            <person name="Wyrsch E.R."/>
            <person name="Drigo B."/>
        </authorList>
    </citation>
    <scope>NUCLEOTIDE SEQUENCE [LARGE SCALE GENOMIC DNA]</scope>
    <source>
        <strain evidence="2 3">TWI391</strain>
    </source>
</reference>
<dbReference type="InterPro" id="IPR012347">
    <property type="entry name" value="Ferritin-like"/>
</dbReference>
<name>A0ABV0BSB8_9SPHI</name>
<accession>A0ABV0BSB8</accession>
<evidence type="ECO:0000313" key="3">
    <source>
        <dbReference type="Proteomes" id="UP001409291"/>
    </source>
</evidence>
<sequence>MYTDTVTAGILIDLIQINNDRIEGYTLALENLKSNRDNDLRSLFEGYIQETILFNSELAPFTVVDGETPTVPPRISGKLHRFWLDLKATLSGHDRKQILEECERGEDASKKAYERALKEAPDLPIAIVTIIRNHAEKQKKAHDQIRTLRDEAD</sequence>
<dbReference type="Pfam" id="PF09537">
    <property type="entry name" value="DUF2383"/>
    <property type="match status" value="1"/>
</dbReference>
<gene>
    <name evidence="2" type="ORF">ABE541_10415</name>
</gene>
<dbReference type="InterPro" id="IPR016920">
    <property type="entry name" value="UCP029477"/>
</dbReference>
<keyword evidence="3" id="KW-1185">Reference proteome</keyword>
<feature type="domain" description="DUF2383" evidence="1">
    <location>
        <begin position="11"/>
        <end position="119"/>
    </location>
</feature>
<organism evidence="2 3">
    <name type="scientific">Sphingobacterium kitahiroshimense</name>
    <dbReference type="NCBI Taxonomy" id="470446"/>
    <lineage>
        <taxon>Bacteria</taxon>
        <taxon>Pseudomonadati</taxon>
        <taxon>Bacteroidota</taxon>
        <taxon>Sphingobacteriia</taxon>
        <taxon>Sphingobacteriales</taxon>
        <taxon>Sphingobacteriaceae</taxon>
        <taxon>Sphingobacterium</taxon>
    </lineage>
</organism>
<evidence type="ECO:0000313" key="2">
    <source>
        <dbReference type="EMBL" id="MEN5377676.1"/>
    </source>
</evidence>
<dbReference type="Proteomes" id="UP001409291">
    <property type="component" value="Unassembled WGS sequence"/>
</dbReference>
<protein>
    <submittedName>
        <fullName evidence="2">PA2169 family four-helix-bundle protein</fullName>
    </submittedName>
</protein>
<proteinExistence type="predicted"/>
<dbReference type="PIRSF" id="PIRSF029477">
    <property type="entry name" value="UCP029477"/>
    <property type="match status" value="1"/>
</dbReference>
<dbReference type="InterPro" id="IPR019052">
    <property type="entry name" value="DUF2383"/>
</dbReference>
<comment type="caution">
    <text evidence="2">The sequence shown here is derived from an EMBL/GenBank/DDBJ whole genome shotgun (WGS) entry which is preliminary data.</text>
</comment>
<evidence type="ECO:0000259" key="1">
    <source>
        <dbReference type="Pfam" id="PF09537"/>
    </source>
</evidence>
<dbReference type="RefSeq" id="WP_183912205.1">
    <property type="nucleotide sequence ID" value="NZ_JBDJLH010000002.1"/>
</dbReference>
<dbReference type="InterPro" id="IPR011971">
    <property type="entry name" value="CHP02284"/>
</dbReference>
<dbReference type="EMBL" id="JBDJNQ010000004">
    <property type="protein sequence ID" value="MEN5377676.1"/>
    <property type="molecule type" value="Genomic_DNA"/>
</dbReference>